<evidence type="ECO:0000256" key="1">
    <source>
        <dbReference type="SAM" id="MobiDB-lite"/>
    </source>
</evidence>
<feature type="compositionally biased region" description="Basic residues" evidence="1">
    <location>
        <begin position="339"/>
        <end position="350"/>
    </location>
</feature>
<sequence>MRPFVIRLFACISLLFFLVPVTYVHGPQPKLNFSQYISLEPITFNVEKPNRKITGRLEFLGGWKLDSDFHSFGGFSAMLAMPDLRFLLLSDNGILAGFTLDEKNNRALRPFIARLPAGPEPENEHAMPNWDSESIVYDEETGRFWVGYERGHGIWRYGRSFARKEADFAPPIMKRWPMNGGAEAMLRIPGKGSEPARFLVFSESQEYKAGGYEALIFDGDPAEKESKPISFGYRPPKGFFITDAALLPDGRALILHRRFTPLEGISAIVSIADISRIEPGKVWTSRRIATLKKPFTVDNMEGLAVTQEGDDTIIWLVSDDNFSVFQDNILLKFRLLKGRTKPSKSSRSKKPNPENEKAEVTPGFSALPENQTKE</sequence>
<feature type="domain" description="Phytase-like" evidence="2">
    <location>
        <begin position="71"/>
        <end position="322"/>
    </location>
</feature>
<dbReference type="InterPro" id="IPR027372">
    <property type="entry name" value="Phytase-like_dom"/>
</dbReference>
<dbReference type="InterPro" id="IPR014567">
    <property type="entry name" value="UCP031900"/>
</dbReference>
<organism evidence="3">
    <name type="scientific">hydrothermal vent metagenome</name>
    <dbReference type="NCBI Taxonomy" id="652676"/>
    <lineage>
        <taxon>unclassified sequences</taxon>
        <taxon>metagenomes</taxon>
        <taxon>ecological metagenomes</taxon>
    </lineage>
</organism>
<proteinExistence type="predicted"/>
<dbReference type="EMBL" id="UOEF01000275">
    <property type="protein sequence ID" value="VAV98788.1"/>
    <property type="molecule type" value="Genomic_DNA"/>
</dbReference>
<feature type="region of interest" description="Disordered" evidence="1">
    <location>
        <begin position="339"/>
        <end position="374"/>
    </location>
</feature>
<dbReference type="PIRSF" id="PIRSF031900">
    <property type="entry name" value="UCP031900"/>
    <property type="match status" value="1"/>
</dbReference>
<dbReference type="AlphaFoldDB" id="A0A3B0SDP5"/>
<protein>
    <recommendedName>
        <fullName evidence="2">Phytase-like domain-containing protein</fullName>
    </recommendedName>
</protein>
<name>A0A3B0SDP5_9ZZZZ</name>
<accession>A0A3B0SDP5</accession>
<dbReference type="Pfam" id="PF13449">
    <property type="entry name" value="Phytase-like"/>
    <property type="match status" value="1"/>
</dbReference>
<evidence type="ECO:0000313" key="3">
    <source>
        <dbReference type="EMBL" id="VAV98788.1"/>
    </source>
</evidence>
<gene>
    <name evidence="3" type="ORF">MNBD_ALPHA04-2277</name>
</gene>
<reference evidence="3" key="1">
    <citation type="submission" date="2018-06" db="EMBL/GenBank/DDBJ databases">
        <authorList>
            <person name="Zhirakovskaya E."/>
        </authorList>
    </citation>
    <scope>NUCLEOTIDE SEQUENCE</scope>
</reference>
<evidence type="ECO:0000259" key="2">
    <source>
        <dbReference type="Pfam" id="PF13449"/>
    </source>
</evidence>